<dbReference type="EMBL" id="GBRH01275280">
    <property type="protein sequence ID" value="JAD22615.1"/>
    <property type="molecule type" value="Transcribed_RNA"/>
</dbReference>
<sequence>MILFLKRYNHNLICSDIQSNVLNSFFCPSCKRRM</sequence>
<organism evidence="1">
    <name type="scientific">Arundo donax</name>
    <name type="common">Giant reed</name>
    <name type="synonym">Donax arundinaceus</name>
    <dbReference type="NCBI Taxonomy" id="35708"/>
    <lineage>
        <taxon>Eukaryota</taxon>
        <taxon>Viridiplantae</taxon>
        <taxon>Streptophyta</taxon>
        <taxon>Embryophyta</taxon>
        <taxon>Tracheophyta</taxon>
        <taxon>Spermatophyta</taxon>
        <taxon>Magnoliopsida</taxon>
        <taxon>Liliopsida</taxon>
        <taxon>Poales</taxon>
        <taxon>Poaceae</taxon>
        <taxon>PACMAD clade</taxon>
        <taxon>Arundinoideae</taxon>
        <taxon>Arundineae</taxon>
        <taxon>Arundo</taxon>
    </lineage>
</organism>
<proteinExistence type="predicted"/>
<reference evidence="1" key="1">
    <citation type="submission" date="2014-09" db="EMBL/GenBank/DDBJ databases">
        <authorList>
            <person name="Magalhaes I.L.F."/>
            <person name="Oliveira U."/>
            <person name="Santos F.R."/>
            <person name="Vidigal T.H.D.A."/>
            <person name="Brescovit A.D."/>
            <person name="Santos A.J."/>
        </authorList>
    </citation>
    <scope>NUCLEOTIDE SEQUENCE</scope>
    <source>
        <tissue evidence="1">Shoot tissue taken approximately 20 cm above the soil surface</tissue>
    </source>
</reference>
<dbReference type="AlphaFoldDB" id="A0A0A8YAZ3"/>
<reference evidence="1" key="2">
    <citation type="journal article" date="2015" name="Data Brief">
        <title>Shoot transcriptome of the giant reed, Arundo donax.</title>
        <authorList>
            <person name="Barrero R.A."/>
            <person name="Guerrero F.D."/>
            <person name="Moolhuijzen P."/>
            <person name="Goolsby J.A."/>
            <person name="Tidwell J."/>
            <person name="Bellgard S.E."/>
            <person name="Bellgard M.I."/>
        </authorList>
    </citation>
    <scope>NUCLEOTIDE SEQUENCE</scope>
    <source>
        <tissue evidence="1">Shoot tissue taken approximately 20 cm above the soil surface</tissue>
    </source>
</reference>
<accession>A0A0A8YAZ3</accession>
<name>A0A0A8YAZ3_ARUDO</name>
<protein>
    <submittedName>
        <fullName evidence="1">Uncharacterized protein</fullName>
    </submittedName>
</protein>
<evidence type="ECO:0000313" key="1">
    <source>
        <dbReference type="EMBL" id="JAD22615.1"/>
    </source>
</evidence>